<feature type="signal peptide" evidence="2">
    <location>
        <begin position="1"/>
        <end position="20"/>
    </location>
</feature>
<feature type="region of interest" description="Disordered" evidence="1">
    <location>
        <begin position="22"/>
        <end position="47"/>
    </location>
</feature>
<comment type="caution">
    <text evidence="3">The sequence shown here is derived from an EMBL/GenBank/DDBJ whole genome shotgun (WGS) entry which is preliminary data.</text>
</comment>
<protein>
    <recommendedName>
        <fullName evidence="5">Beta-Ig-H3/fasciclin</fullName>
    </recommendedName>
</protein>
<organism evidence="3 4">
    <name type="scientific">Gloeocapsopsis crepidinum LEGE 06123</name>
    <dbReference type="NCBI Taxonomy" id="588587"/>
    <lineage>
        <taxon>Bacteria</taxon>
        <taxon>Bacillati</taxon>
        <taxon>Cyanobacteriota</taxon>
        <taxon>Cyanophyceae</taxon>
        <taxon>Oscillatoriophycideae</taxon>
        <taxon>Chroococcales</taxon>
        <taxon>Chroococcaceae</taxon>
        <taxon>Gloeocapsopsis</taxon>
    </lineage>
</organism>
<dbReference type="PROSITE" id="PS51257">
    <property type="entry name" value="PROKAR_LIPOPROTEIN"/>
    <property type="match status" value="1"/>
</dbReference>
<evidence type="ECO:0000256" key="1">
    <source>
        <dbReference type="SAM" id="MobiDB-lite"/>
    </source>
</evidence>
<evidence type="ECO:0000313" key="3">
    <source>
        <dbReference type="EMBL" id="MBE9189050.1"/>
    </source>
</evidence>
<gene>
    <name evidence="3" type="ORF">IQ230_01435</name>
</gene>
<reference evidence="3 4" key="1">
    <citation type="submission" date="2020-10" db="EMBL/GenBank/DDBJ databases">
        <authorList>
            <person name="Castelo-Branco R."/>
            <person name="Eusebio N."/>
            <person name="Adriana R."/>
            <person name="Vieira A."/>
            <person name="Brugerolle De Fraissinette N."/>
            <person name="Rezende De Castro R."/>
            <person name="Schneider M.P."/>
            <person name="Vasconcelos V."/>
            <person name="Leao P.N."/>
        </authorList>
    </citation>
    <scope>NUCLEOTIDE SEQUENCE [LARGE SCALE GENOMIC DNA]</scope>
    <source>
        <strain evidence="3 4">LEGE 06123</strain>
    </source>
</reference>
<dbReference type="Proteomes" id="UP000651156">
    <property type="component" value="Unassembled WGS sequence"/>
</dbReference>
<accession>A0ABR9UM02</accession>
<keyword evidence="2" id="KW-0732">Signal</keyword>
<keyword evidence="4" id="KW-1185">Reference proteome</keyword>
<sequence>MNKKILGFALFLGLLATLGACDTTGTGGDTTPTVSPVEPTVTPTTSP</sequence>
<feature type="chain" id="PRO_5046346094" description="Beta-Ig-H3/fasciclin" evidence="2">
    <location>
        <begin position="21"/>
        <end position="47"/>
    </location>
</feature>
<evidence type="ECO:0000313" key="4">
    <source>
        <dbReference type="Proteomes" id="UP000651156"/>
    </source>
</evidence>
<evidence type="ECO:0000256" key="2">
    <source>
        <dbReference type="SAM" id="SignalP"/>
    </source>
</evidence>
<dbReference type="EMBL" id="JADEWN010000002">
    <property type="protein sequence ID" value="MBE9189050.1"/>
    <property type="molecule type" value="Genomic_DNA"/>
</dbReference>
<evidence type="ECO:0008006" key="5">
    <source>
        <dbReference type="Google" id="ProtNLM"/>
    </source>
</evidence>
<proteinExistence type="predicted"/>
<dbReference type="RefSeq" id="WP_193930119.1">
    <property type="nucleotide sequence ID" value="NZ_CAWPMZ010000058.1"/>
</dbReference>
<name>A0ABR9UM02_9CHRO</name>